<name>A0AAD5MCQ8_PARTN</name>
<dbReference type="Proteomes" id="UP001196413">
    <property type="component" value="Unassembled WGS sequence"/>
</dbReference>
<dbReference type="EMBL" id="JAHQIW010002738">
    <property type="protein sequence ID" value="KAJ1356192.1"/>
    <property type="molecule type" value="Genomic_DNA"/>
</dbReference>
<evidence type="ECO:0000313" key="2">
    <source>
        <dbReference type="EMBL" id="KAJ1356197.1"/>
    </source>
</evidence>
<dbReference type="InterPro" id="IPR035940">
    <property type="entry name" value="CAP_sf"/>
</dbReference>
<evidence type="ECO:0000313" key="1">
    <source>
        <dbReference type="EMBL" id="KAJ1356192.1"/>
    </source>
</evidence>
<organism evidence="1 4">
    <name type="scientific">Parelaphostrongylus tenuis</name>
    <name type="common">Meningeal worm</name>
    <dbReference type="NCBI Taxonomy" id="148309"/>
    <lineage>
        <taxon>Eukaryota</taxon>
        <taxon>Metazoa</taxon>
        <taxon>Ecdysozoa</taxon>
        <taxon>Nematoda</taxon>
        <taxon>Chromadorea</taxon>
        <taxon>Rhabditida</taxon>
        <taxon>Rhabditina</taxon>
        <taxon>Rhabditomorpha</taxon>
        <taxon>Strongyloidea</taxon>
        <taxon>Metastrongylidae</taxon>
        <taxon>Parelaphostrongylus</taxon>
    </lineage>
</organism>
<dbReference type="EMBL" id="JAHQIW010002739">
    <property type="protein sequence ID" value="KAJ1356199.1"/>
    <property type="molecule type" value="Genomic_DNA"/>
</dbReference>
<keyword evidence="4" id="KW-1185">Reference proteome</keyword>
<comment type="caution">
    <text evidence="1">The sequence shown here is derived from an EMBL/GenBank/DDBJ whole genome shotgun (WGS) entry which is preliminary data.</text>
</comment>
<accession>A0AAD5MCQ8</accession>
<sequence length="74" mass="8092">MLEEMRGKPIKTSLWEWVGGGLAGRRSTNVFNGNTELRSFANMIKANMTAVGCYSLICADRASSSCVFSHPYAT</sequence>
<dbReference type="AlphaFoldDB" id="A0AAD5MCQ8"/>
<evidence type="ECO:0000313" key="4">
    <source>
        <dbReference type="Proteomes" id="UP001196413"/>
    </source>
</evidence>
<gene>
    <name evidence="1" type="ORF">KIN20_013860</name>
    <name evidence="2" type="ORF">KIN20_013865</name>
    <name evidence="3" type="ORF">KIN20_013868</name>
</gene>
<dbReference type="EMBL" id="JAHQIW010002739">
    <property type="protein sequence ID" value="KAJ1356197.1"/>
    <property type="molecule type" value="Genomic_DNA"/>
</dbReference>
<proteinExistence type="predicted"/>
<protein>
    <submittedName>
        <fullName evidence="1">Uncharacterized protein</fullName>
    </submittedName>
</protein>
<evidence type="ECO:0000313" key="3">
    <source>
        <dbReference type="EMBL" id="KAJ1356199.1"/>
    </source>
</evidence>
<dbReference type="SUPFAM" id="SSF55797">
    <property type="entry name" value="PR-1-like"/>
    <property type="match status" value="1"/>
</dbReference>
<reference evidence="1" key="1">
    <citation type="submission" date="2021-06" db="EMBL/GenBank/DDBJ databases">
        <title>Parelaphostrongylus tenuis whole genome reference sequence.</title>
        <authorList>
            <person name="Garwood T.J."/>
            <person name="Larsen P.A."/>
            <person name="Fountain-Jones N.M."/>
            <person name="Garbe J.R."/>
            <person name="Macchietto M.G."/>
            <person name="Kania S.A."/>
            <person name="Gerhold R.W."/>
            <person name="Richards J.E."/>
            <person name="Wolf T.M."/>
        </authorList>
    </citation>
    <scope>NUCLEOTIDE SEQUENCE</scope>
    <source>
        <strain evidence="1">MNPRO001-30</strain>
        <tissue evidence="1">Meninges</tissue>
    </source>
</reference>